<comment type="caution">
    <text evidence="1">The sequence shown here is derived from an EMBL/GenBank/DDBJ whole genome shotgun (WGS) entry which is preliminary data.</text>
</comment>
<organism evidence="1 2">
    <name type="scientific">Trapa natans</name>
    <name type="common">Water chestnut</name>
    <dbReference type="NCBI Taxonomy" id="22666"/>
    <lineage>
        <taxon>Eukaryota</taxon>
        <taxon>Viridiplantae</taxon>
        <taxon>Streptophyta</taxon>
        <taxon>Embryophyta</taxon>
        <taxon>Tracheophyta</taxon>
        <taxon>Spermatophyta</taxon>
        <taxon>Magnoliopsida</taxon>
        <taxon>eudicotyledons</taxon>
        <taxon>Gunneridae</taxon>
        <taxon>Pentapetalae</taxon>
        <taxon>rosids</taxon>
        <taxon>malvids</taxon>
        <taxon>Myrtales</taxon>
        <taxon>Lythraceae</taxon>
        <taxon>Trapa</taxon>
    </lineage>
</organism>
<sequence>MLSPYSSSFFSSTSSRKPIVRTLFRSELRRIARALASVKSFLVQVFRKSTSRPVHLFVYFTRSKKTNKIYFGSFRLHYNWCSSRYWSVPASVLDGSIPPAPALAPDPATNKGSFRISRSVSMTWEYVDVEGGDDDKTPELCGYLRSLEEKKVGAAHGDGMYDEQPQPWKNEIDQLADLFIAKCHEKFILEKQESDRRFNEMLARSM</sequence>
<dbReference type="EMBL" id="JAXQNO010000004">
    <property type="protein sequence ID" value="KAK4799328.1"/>
    <property type="molecule type" value="Genomic_DNA"/>
</dbReference>
<dbReference type="Proteomes" id="UP001346149">
    <property type="component" value="Unassembled WGS sequence"/>
</dbReference>
<evidence type="ECO:0000313" key="1">
    <source>
        <dbReference type="EMBL" id="KAK4799328.1"/>
    </source>
</evidence>
<keyword evidence="2" id="KW-1185">Reference proteome</keyword>
<evidence type="ECO:0000313" key="2">
    <source>
        <dbReference type="Proteomes" id="UP001346149"/>
    </source>
</evidence>
<dbReference type="AlphaFoldDB" id="A0AAN7MVC6"/>
<protein>
    <recommendedName>
        <fullName evidence="3">Cotton fiber protein</fullName>
    </recommendedName>
</protein>
<dbReference type="PANTHER" id="PTHR33450">
    <property type="entry name" value="EMB|CAB67623.1-RELATED"/>
    <property type="match status" value="1"/>
</dbReference>
<reference evidence="1 2" key="1">
    <citation type="journal article" date="2023" name="Hortic Res">
        <title>Pangenome of water caltrop reveals structural variations and asymmetric subgenome divergence after allopolyploidization.</title>
        <authorList>
            <person name="Zhang X."/>
            <person name="Chen Y."/>
            <person name="Wang L."/>
            <person name="Yuan Y."/>
            <person name="Fang M."/>
            <person name="Shi L."/>
            <person name="Lu R."/>
            <person name="Comes H.P."/>
            <person name="Ma Y."/>
            <person name="Chen Y."/>
            <person name="Huang G."/>
            <person name="Zhou Y."/>
            <person name="Zheng Z."/>
            <person name="Qiu Y."/>
        </authorList>
    </citation>
    <scope>NUCLEOTIDE SEQUENCE [LARGE SCALE GENOMIC DNA]</scope>
    <source>
        <strain evidence="1">F231</strain>
    </source>
</reference>
<proteinExistence type="predicted"/>
<name>A0AAN7MVC6_TRANT</name>
<evidence type="ECO:0008006" key="3">
    <source>
        <dbReference type="Google" id="ProtNLM"/>
    </source>
</evidence>
<gene>
    <name evidence="1" type="ORF">SAY86_024693</name>
</gene>
<dbReference type="Pfam" id="PF05553">
    <property type="entry name" value="DUF761"/>
    <property type="match status" value="1"/>
</dbReference>
<accession>A0AAN7MVC6</accession>
<dbReference type="PANTHER" id="PTHR33450:SF4">
    <property type="entry name" value="OS04G0665666 PROTEIN"/>
    <property type="match status" value="1"/>
</dbReference>
<dbReference type="InterPro" id="IPR008480">
    <property type="entry name" value="DUF761_pln"/>
</dbReference>